<evidence type="ECO:0000313" key="7">
    <source>
        <dbReference type="Proteomes" id="UP000694383"/>
    </source>
</evidence>
<feature type="compositionally biased region" description="Low complexity" evidence="4">
    <location>
        <begin position="502"/>
        <end position="517"/>
    </location>
</feature>
<feature type="compositionally biased region" description="Low complexity" evidence="4">
    <location>
        <begin position="1144"/>
        <end position="1154"/>
    </location>
</feature>
<dbReference type="InterPro" id="IPR033388">
    <property type="entry name" value="BAF250_C"/>
</dbReference>
<evidence type="ECO:0000256" key="4">
    <source>
        <dbReference type="SAM" id="MobiDB-lite"/>
    </source>
</evidence>
<feature type="compositionally biased region" description="Polar residues" evidence="4">
    <location>
        <begin position="606"/>
        <end position="617"/>
    </location>
</feature>
<dbReference type="Gene3D" id="1.25.10.10">
    <property type="entry name" value="Leucine-rich Repeat Variant"/>
    <property type="match status" value="1"/>
</dbReference>
<dbReference type="Proteomes" id="UP000694383">
    <property type="component" value="Unplaced"/>
</dbReference>
<feature type="region of interest" description="Disordered" evidence="4">
    <location>
        <begin position="113"/>
        <end position="164"/>
    </location>
</feature>
<comment type="subcellular location">
    <subcellularLocation>
        <location evidence="1">Nucleus</location>
    </subcellularLocation>
</comment>
<feature type="region of interest" description="Disordered" evidence="4">
    <location>
        <begin position="350"/>
        <end position="396"/>
    </location>
</feature>
<evidence type="ECO:0000256" key="1">
    <source>
        <dbReference type="ARBA" id="ARBA00004123"/>
    </source>
</evidence>
<feature type="domain" description="ARID" evidence="5">
    <location>
        <begin position="869"/>
        <end position="960"/>
    </location>
</feature>
<dbReference type="SUPFAM" id="SSF46774">
    <property type="entry name" value="ARID-like"/>
    <property type="match status" value="1"/>
</dbReference>
<dbReference type="GO" id="GO:0016514">
    <property type="term" value="C:SWI/SNF complex"/>
    <property type="evidence" value="ECO:0007669"/>
    <property type="project" value="InterPro"/>
</dbReference>
<feature type="region of interest" description="Disordered" evidence="4">
    <location>
        <begin position="1517"/>
        <end position="1560"/>
    </location>
</feature>
<feature type="compositionally biased region" description="Basic and acidic residues" evidence="4">
    <location>
        <begin position="1519"/>
        <end position="1560"/>
    </location>
</feature>
<dbReference type="GO" id="GO:0071565">
    <property type="term" value="C:nBAF complex"/>
    <property type="evidence" value="ECO:0007669"/>
    <property type="project" value="TreeGrafter"/>
</dbReference>
<feature type="compositionally biased region" description="Polar residues" evidence="4">
    <location>
        <begin position="136"/>
        <end position="149"/>
    </location>
</feature>
<feature type="compositionally biased region" description="Low complexity" evidence="4">
    <location>
        <begin position="994"/>
        <end position="1011"/>
    </location>
</feature>
<dbReference type="GO" id="GO:0006338">
    <property type="term" value="P:chromatin remodeling"/>
    <property type="evidence" value="ECO:0007669"/>
    <property type="project" value="InterPro"/>
</dbReference>
<evidence type="ECO:0000313" key="6">
    <source>
        <dbReference type="Ensembl" id="ENSOSIP00000046384.1"/>
    </source>
</evidence>
<feature type="compositionally biased region" description="Polar residues" evidence="4">
    <location>
        <begin position="377"/>
        <end position="387"/>
    </location>
</feature>
<dbReference type="Gene3D" id="1.10.150.60">
    <property type="entry name" value="ARID DNA-binding domain"/>
    <property type="match status" value="1"/>
</dbReference>
<feature type="region of interest" description="Disordered" evidence="4">
    <location>
        <begin position="502"/>
        <end position="589"/>
    </location>
</feature>
<dbReference type="InterPro" id="IPR001606">
    <property type="entry name" value="ARID_dom"/>
</dbReference>
<dbReference type="GO" id="GO:0006357">
    <property type="term" value="P:regulation of transcription by RNA polymerase II"/>
    <property type="evidence" value="ECO:0007669"/>
    <property type="project" value="TreeGrafter"/>
</dbReference>
<feature type="region of interest" description="Disordered" evidence="4">
    <location>
        <begin position="1136"/>
        <end position="1181"/>
    </location>
</feature>
<dbReference type="Ensembl" id="ENSOSIT00000048756.1">
    <property type="protein sequence ID" value="ENSOSIP00000046384.1"/>
    <property type="gene ID" value="ENSOSIG00000021967.1"/>
</dbReference>
<feature type="region of interest" description="Disordered" evidence="4">
    <location>
        <begin position="984"/>
        <end position="1040"/>
    </location>
</feature>
<dbReference type="PANTHER" id="PTHR12656">
    <property type="entry name" value="BRG-1 ASSOCIATED FACTOR 250 BAF250"/>
    <property type="match status" value="1"/>
</dbReference>
<proteinExistence type="predicted"/>
<dbReference type="SMART" id="SM00501">
    <property type="entry name" value="BRIGHT"/>
    <property type="match status" value="1"/>
</dbReference>
<feature type="compositionally biased region" description="Pro residues" evidence="4">
    <location>
        <begin position="837"/>
        <end position="850"/>
    </location>
</feature>
<feature type="compositionally biased region" description="Polar residues" evidence="4">
    <location>
        <begin position="655"/>
        <end position="686"/>
    </location>
</feature>
<sequence length="2018" mass="216945">MAAQVASAPTRTNNKNKKLSGGLCPDLNSGKSGGGGGGGGGAQRAGPMLGPGDHGTLNNVDHNRRSELSAVHSASAAHGAPDCLDKAGNNLASASNPSAPSMEAGLIANHKLKCVGSGDPSQPQPPQFGQFAPHQRQIQSNSTASNNGQLPRGDRGMDHQHHGGKENLLGVQEEHLAAKGEGELTCKSSERMLSSRFEQPNLGPHGTNSEFNNNYYTPRPCYDQHGGQNTMGITHSHNNMENSHEGGYHNSQYGQYPAYRAGYGGGAYGMMGPSGCRQTGGMMMGSNSSASHGKLPLGAGSGGFQKYPVQTQQQQQQHPSGATPTLNQLLTSPSPMMRGYGGPYQEYSGPASQQAGMGLGKDLGPQYGATSAHWGGQQRNHPLSVNPGSGGQGLGRAQVSSMDFMAMKRPQLYGMTNNPYPASQQPGGGHYPPQPAIHIASCASISHEHADEEPNGHGRDSVSSAAGNFLNAHCESLFLFQDLSGSIDDLPTGIEGGLGSAACAGGSSSSNSSCSQGEQPNASNQGQSPFSPHASPHLQSQRSGPSPSPVVSPAGSTQSQQSRSGSGPISPASSGMAPQGSGNGQDAAHLQVTRSPVAQERGFMSNLQRNQSGSQFASPQSPHPPHGGGSLYPSMGPYSQSGPTGSYGPQGAQYGHQNNYARTSNYSGSANPSYNNSLGMNATSPMQGQGPGQPVPGGRSHGPASHNRVYTSMGPSSPSVPQPAGPGMGPPSLGNSNRKNQEAAVGGSMAGTVNTLNNRSKFYDNIWNPKKDPSCSRVPSSFIFFQQMSEGYMNNNSNNTSQPATPGGALPVPSPLSPSPASLSSYHGDDSDSISSPPWPLKTPCSPKPNPNSSLGSERITRLYELGSEPERQVWVERYLNFMEERGTPVTQLPVVGKKLLDLWKLYTAVREIGGLAMVNKNKKWRELSTTLSVGTSSSSASALKKQYIQYLFAYECKMERGEEPPADSNSGSSISGGDIRKQVKIQPPSPAHSGGSLQGPQTPQSSGSSSAAEAAVDLKPPTPATTPLGQVTPLPPNRSMVSVQDPFSEVSDPAFQKRPATLPHSGPYQQGLSMPDMMMRMQYDTKDPFVGMRKRVDPYLPSQMPSGGMQDMYGRSPSALSISQRSQYPYGPGYDRRPDHLMGMEGSMGPPGSQNNLGPANSEGSMYAPSRYPSQQRHDSYGQQYPSMPYGMHPSGMYSQQQGYKRPIDGMYGPPAKRHESDVYGMQYSSQQPDVYNHYGGGYSGPEHRPLQGQFPYPYHRDRMVSSGQSQHTIMGGGPTPNHTNEGPNMWTSRTELGYPYPNRPPSQMAPYGSICREDMDGRAGPDQWHRQSAYMSSAGGMPHLPSRQPLPYSNSSSMANHLPRAPSPGAFPRSMDMSPSKASFMSPMKKPGMMGPQSAVPMGQFPPNLRRDLNYPPGSAEATMPVLRPRRKLTSKDTGTPEAWRVMMSLKSGLLAETTWALDTINILLYDDSTVASFNLSQLPGFLELIVEYFRRCLIEIFGILEEFEVGGASCKHSSDASARKDEEDRREGENEKGKESKKAEQRPAESESKVKQASKYDKFPIRIVSNEEQVEDMTKTLGFVTEFSSGLLHWQAGGGDSTKHIQLHFEPRSDPPARTDVRNRSNLRQSDAPDDEQPRKHLTATIDDVLCARVDALSSAHPARSLPSYPFRVHPDGADDGITLLEDEPHCLDESPLCTISSWQDSLSKRCLCVSNVVRSLSFIPGNDSDMSRHPALVLLLGKLLLLHHLHPERNRSTPSYQKEEQQERGMSNSKEEWWWDCLSLLRENAMVTLANMAGQLDLSTYPDTICLPVLDGLLHWMVCPSSEAQDPFPSAAPHSQLTPQRLVLECLCKLSIQDGNVDLLLATPPFSRQEKLFAVLVRYVSQRKAQVFREMAVAVLSHLAQGDPTAARAIAMQKGSVGNLVAFLEDGVSMAQYQQNPHSLLHMGHPPMDPPSVNMMCRAAKGLLAMAKVEENKTEFVLYENRLLDISISSVLNTGVVAIICQVLFHLGKL</sequence>
<evidence type="ECO:0000256" key="2">
    <source>
        <dbReference type="ARBA" id="ARBA00022553"/>
    </source>
</evidence>
<feature type="compositionally biased region" description="Polar residues" evidence="4">
    <location>
        <begin position="708"/>
        <end position="717"/>
    </location>
</feature>
<reference evidence="6" key="2">
    <citation type="submission" date="2025-09" db="UniProtKB">
        <authorList>
            <consortium name="Ensembl"/>
        </authorList>
    </citation>
    <scope>IDENTIFICATION</scope>
</reference>
<dbReference type="GO" id="GO:0031491">
    <property type="term" value="F:nucleosome binding"/>
    <property type="evidence" value="ECO:0007669"/>
    <property type="project" value="TreeGrafter"/>
</dbReference>
<feature type="region of interest" description="Disordered" evidence="4">
    <location>
        <begin position="606"/>
        <end position="755"/>
    </location>
</feature>
<organism evidence="6 7">
    <name type="scientific">Oryzias sinensis</name>
    <name type="common">Chinese medaka</name>
    <dbReference type="NCBI Taxonomy" id="183150"/>
    <lineage>
        <taxon>Eukaryota</taxon>
        <taxon>Metazoa</taxon>
        <taxon>Chordata</taxon>
        <taxon>Craniata</taxon>
        <taxon>Vertebrata</taxon>
        <taxon>Euteleostomi</taxon>
        <taxon>Actinopterygii</taxon>
        <taxon>Neopterygii</taxon>
        <taxon>Teleostei</taxon>
        <taxon>Neoteleostei</taxon>
        <taxon>Acanthomorphata</taxon>
        <taxon>Ovalentaria</taxon>
        <taxon>Atherinomorphae</taxon>
        <taxon>Beloniformes</taxon>
        <taxon>Adrianichthyidae</taxon>
        <taxon>Oryziinae</taxon>
        <taxon>Oryzias</taxon>
    </lineage>
</organism>
<dbReference type="GO" id="GO:0005654">
    <property type="term" value="C:nucleoplasm"/>
    <property type="evidence" value="ECO:0007669"/>
    <property type="project" value="TreeGrafter"/>
</dbReference>
<dbReference type="GO" id="GO:0035060">
    <property type="term" value="C:brahma complex"/>
    <property type="evidence" value="ECO:0007669"/>
    <property type="project" value="InterPro"/>
</dbReference>
<accession>A0A8C7ZNV5</accession>
<dbReference type="GeneTree" id="ENSGT00940000155634"/>
<feature type="compositionally biased region" description="Low complexity" evidence="4">
    <location>
        <begin position="543"/>
        <end position="578"/>
    </location>
</feature>
<feature type="compositionally biased region" description="Polar residues" evidence="4">
    <location>
        <begin position="518"/>
        <end position="530"/>
    </location>
</feature>
<evidence type="ECO:0000259" key="5">
    <source>
        <dbReference type="PROSITE" id="PS51011"/>
    </source>
</evidence>
<reference evidence="6" key="1">
    <citation type="submission" date="2025-08" db="UniProtKB">
        <authorList>
            <consortium name="Ensembl"/>
        </authorList>
    </citation>
    <scope>IDENTIFICATION</scope>
</reference>
<feature type="compositionally biased region" description="Basic and acidic residues" evidence="4">
    <location>
        <begin position="1608"/>
        <end position="1626"/>
    </location>
</feature>
<feature type="region of interest" description="Disordered" evidence="4">
    <location>
        <begin position="1"/>
        <end position="60"/>
    </location>
</feature>
<feature type="compositionally biased region" description="Polar residues" evidence="4">
    <location>
        <begin position="1155"/>
        <end position="1165"/>
    </location>
</feature>
<keyword evidence="7" id="KW-1185">Reference proteome</keyword>
<dbReference type="InterPro" id="IPR036431">
    <property type="entry name" value="ARID_dom_sf"/>
</dbReference>
<keyword evidence="2" id="KW-0597">Phosphoprotein</keyword>
<feature type="compositionally biased region" description="Basic and acidic residues" evidence="4">
    <location>
        <begin position="152"/>
        <end position="164"/>
    </location>
</feature>
<dbReference type="InterPro" id="IPR021906">
    <property type="entry name" value="BAF250/Osa"/>
</dbReference>
<feature type="region of interest" description="Disordered" evidence="4">
    <location>
        <begin position="1338"/>
        <end position="1385"/>
    </location>
</feature>
<feature type="region of interest" description="Disordered" evidence="4">
    <location>
        <begin position="1608"/>
        <end position="1643"/>
    </location>
</feature>
<feature type="region of interest" description="Disordered" evidence="4">
    <location>
        <begin position="1421"/>
        <end position="1440"/>
    </location>
</feature>
<dbReference type="PROSITE" id="PS51011">
    <property type="entry name" value="ARID"/>
    <property type="match status" value="1"/>
</dbReference>
<dbReference type="SMART" id="SM01014">
    <property type="entry name" value="ARID"/>
    <property type="match status" value="1"/>
</dbReference>
<protein>
    <submittedName>
        <fullName evidence="6">AT-rich interaction domain 1B</fullName>
    </submittedName>
</protein>
<dbReference type="Pfam" id="PF12031">
    <property type="entry name" value="BAF250_C"/>
    <property type="match status" value="1"/>
</dbReference>
<feature type="region of interest" description="Disordered" evidence="4">
    <location>
        <begin position="793"/>
        <end position="857"/>
    </location>
</feature>
<feature type="compositionally biased region" description="Gly residues" evidence="4">
    <location>
        <begin position="31"/>
        <end position="43"/>
    </location>
</feature>
<dbReference type="Pfam" id="PF01388">
    <property type="entry name" value="ARID"/>
    <property type="match status" value="1"/>
</dbReference>
<name>A0A8C7ZNV5_9TELE</name>
<dbReference type="InterPro" id="IPR011989">
    <property type="entry name" value="ARM-like"/>
</dbReference>
<dbReference type="GO" id="GO:0003677">
    <property type="term" value="F:DNA binding"/>
    <property type="evidence" value="ECO:0007669"/>
    <property type="project" value="InterPro"/>
</dbReference>
<evidence type="ECO:0000256" key="3">
    <source>
        <dbReference type="ARBA" id="ARBA00023242"/>
    </source>
</evidence>
<dbReference type="PANTHER" id="PTHR12656:SF11">
    <property type="entry name" value="AT-RICH INTERACTIVE DOMAIN-CONTAINING PROTEIN 1B"/>
    <property type="match status" value="1"/>
</dbReference>
<feature type="compositionally biased region" description="Polar residues" evidence="4">
    <location>
        <begin position="793"/>
        <end position="804"/>
    </location>
</feature>
<dbReference type="GO" id="GO:0045893">
    <property type="term" value="P:positive regulation of DNA-templated transcription"/>
    <property type="evidence" value="ECO:0007669"/>
    <property type="project" value="TreeGrafter"/>
</dbReference>
<keyword evidence="3" id="KW-0539">Nucleus</keyword>